<keyword evidence="1" id="KW-1133">Transmembrane helix</keyword>
<gene>
    <name evidence="2" type="ORF">S01H1_20333</name>
</gene>
<accession>X0UIY8</accession>
<keyword evidence="1" id="KW-0472">Membrane</keyword>
<sequence>SIYGNSIGWNDVNVGPGGNALDSGRNNTFDDGSSNGNFWSDFNASETYLIPGLGNSTDVFAQLFEDIVVPVIVPLSDMAIDVETSSNTLTWQAYDALPKSYLIRENNLVVDSSIWNGGDITTDLDHLPVGTHELNVTVYDGAGNSATDGIFVSVISFILGGIGTELVMIASGITVVIFVVIILLVKKLS</sequence>
<evidence type="ECO:0000313" key="2">
    <source>
        <dbReference type="EMBL" id="GAF99266.1"/>
    </source>
</evidence>
<name>X0UIY8_9ZZZZ</name>
<feature type="transmembrane region" description="Helical" evidence="1">
    <location>
        <begin position="166"/>
        <end position="185"/>
    </location>
</feature>
<dbReference type="AlphaFoldDB" id="X0UIY8"/>
<organism evidence="2">
    <name type="scientific">marine sediment metagenome</name>
    <dbReference type="NCBI Taxonomy" id="412755"/>
    <lineage>
        <taxon>unclassified sequences</taxon>
        <taxon>metagenomes</taxon>
        <taxon>ecological metagenomes</taxon>
    </lineage>
</organism>
<comment type="caution">
    <text evidence="2">The sequence shown here is derived from an EMBL/GenBank/DDBJ whole genome shotgun (WGS) entry which is preliminary data.</text>
</comment>
<protein>
    <recommendedName>
        <fullName evidence="3">Bacterial Ig-like domain-containing protein</fullName>
    </recommendedName>
</protein>
<keyword evidence="1" id="KW-0812">Transmembrane</keyword>
<feature type="non-terminal residue" evidence="2">
    <location>
        <position position="1"/>
    </location>
</feature>
<proteinExistence type="predicted"/>
<evidence type="ECO:0008006" key="3">
    <source>
        <dbReference type="Google" id="ProtNLM"/>
    </source>
</evidence>
<dbReference type="EMBL" id="BARS01011113">
    <property type="protein sequence ID" value="GAF99266.1"/>
    <property type="molecule type" value="Genomic_DNA"/>
</dbReference>
<reference evidence="2" key="1">
    <citation type="journal article" date="2014" name="Front. Microbiol.">
        <title>High frequency of phylogenetically diverse reductive dehalogenase-homologous genes in deep subseafloor sedimentary metagenomes.</title>
        <authorList>
            <person name="Kawai M."/>
            <person name="Futagami T."/>
            <person name="Toyoda A."/>
            <person name="Takaki Y."/>
            <person name="Nishi S."/>
            <person name="Hori S."/>
            <person name="Arai W."/>
            <person name="Tsubouchi T."/>
            <person name="Morono Y."/>
            <person name="Uchiyama I."/>
            <person name="Ito T."/>
            <person name="Fujiyama A."/>
            <person name="Inagaki F."/>
            <person name="Takami H."/>
        </authorList>
    </citation>
    <scope>NUCLEOTIDE SEQUENCE</scope>
    <source>
        <strain evidence="2">Expedition CK06-06</strain>
    </source>
</reference>
<evidence type="ECO:0000256" key="1">
    <source>
        <dbReference type="SAM" id="Phobius"/>
    </source>
</evidence>